<evidence type="ECO:0000256" key="2">
    <source>
        <dbReference type="ARBA" id="ARBA00043942"/>
    </source>
</evidence>
<name>A0AAW2HRJ4_9NEOP</name>
<dbReference type="AlphaFoldDB" id="A0AAW2HRJ4"/>
<accession>A0AAW2HRJ4</accession>
<proteinExistence type="inferred from homology"/>
<dbReference type="PANTHER" id="PTHR28052:SF1">
    <property type="entry name" value="UPF0545 PROTEIN C22ORF39"/>
    <property type="match status" value="1"/>
</dbReference>
<evidence type="ECO:0000256" key="1">
    <source>
        <dbReference type="ARBA" id="ARBA00006412"/>
    </source>
</evidence>
<evidence type="ECO:0000313" key="5">
    <source>
        <dbReference type="EMBL" id="KAL0272286.1"/>
    </source>
</evidence>
<dbReference type="InterPro" id="IPR021475">
    <property type="entry name" value="Pants/Emi1-like"/>
</dbReference>
<dbReference type="Pfam" id="PF11326">
    <property type="entry name" value="PANTS-like"/>
    <property type="match status" value="1"/>
</dbReference>
<gene>
    <name evidence="5" type="ORF">PYX00_005322</name>
</gene>
<comment type="similarity">
    <text evidence="1">Belongs to the UPF0545 family.</text>
</comment>
<sequence length="163" mass="19510">MEESKSETSENKFDSSVEDHSTDYVSKYFWMIRPCEEYEDERAECKLIRSRFHQYFVHGEVTDCNVWARDATNCKKCLDERDNRACLALIGSESIRRLKRLEGHRNNDVWERRSAPPENWDRPLPEYWHQKNKHSLLLLNHNKIIEHIEENEPRLSTSLCSIL</sequence>
<dbReference type="GO" id="GO:0043083">
    <property type="term" value="C:synaptic cleft"/>
    <property type="evidence" value="ECO:0007669"/>
    <property type="project" value="UniProtKB-SubCell"/>
</dbReference>
<organism evidence="5">
    <name type="scientific">Menopon gallinae</name>
    <name type="common">poultry shaft louse</name>
    <dbReference type="NCBI Taxonomy" id="328185"/>
    <lineage>
        <taxon>Eukaryota</taxon>
        <taxon>Metazoa</taxon>
        <taxon>Ecdysozoa</taxon>
        <taxon>Arthropoda</taxon>
        <taxon>Hexapoda</taxon>
        <taxon>Insecta</taxon>
        <taxon>Pterygota</taxon>
        <taxon>Neoptera</taxon>
        <taxon>Paraneoptera</taxon>
        <taxon>Psocodea</taxon>
        <taxon>Troctomorpha</taxon>
        <taxon>Phthiraptera</taxon>
        <taxon>Amblycera</taxon>
        <taxon>Menoponidae</taxon>
        <taxon>Menopon</taxon>
    </lineage>
</organism>
<comment type="subcellular location">
    <subcellularLocation>
        <location evidence="2">Synaptic cleft</location>
    </subcellularLocation>
</comment>
<evidence type="ECO:0000256" key="3">
    <source>
        <dbReference type="ARBA" id="ARBA00044072"/>
    </source>
</evidence>
<dbReference type="PANTHER" id="PTHR28052">
    <property type="entry name" value="UPF0545 PROTEIN C22ORF39"/>
    <property type="match status" value="1"/>
</dbReference>
<evidence type="ECO:0000256" key="4">
    <source>
        <dbReference type="ARBA" id="ARBA00044235"/>
    </source>
</evidence>
<dbReference type="EMBL" id="JARGDH010000003">
    <property type="protein sequence ID" value="KAL0272286.1"/>
    <property type="molecule type" value="Genomic_DNA"/>
</dbReference>
<comment type="caution">
    <text evidence="5">The sequence shown here is derived from an EMBL/GenBank/DDBJ whole genome shotgun (WGS) entry which is preliminary data.</text>
</comment>
<protein>
    <recommendedName>
        <fullName evidence="3">Synaptic plasticity regulator PANTS</fullName>
    </recommendedName>
    <alternativeName>
        <fullName evidence="4">Plasticity-associated neural transcript short</fullName>
    </alternativeName>
</protein>
<reference evidence="5" key="1">
    <citation type="journal article" date="2024" name="Gigascience">
        <title>Chromosome-level genome of the poultry shaft louse Menopon gallinae provides insight into the host-switching and adaptive evolution of parasitic lice.</title>
        <authorList>
            <person name="Xu Y."/>
            <person name="Ma L."/>
            <person name="Liu S."/>
            <person name="Liang Y."/>
            <person name="Liu Q."/>
            <person name="He Z."/>
            <person name="Tian L."/>
            <person name="Duan Y."/>
            <person name="Cai W."/>
            <person name="Li H."/>
            <person name="Song F."/>
        </authorList>
    </citation>
    <scope>NUCLEOTIDE SEQUENCE</scope>
    <source>
        <strain evidence="5">Cailab_2023a</strain>
    </source>
</reference>